<evidence type="ECO:0000313" key="7">
    <source>
        <dbReference type="EMBL" id="TFY76976.1"/>
    </source>
</evidence>
<dbReference type="GO" id="GO:0000076">
    <property type="term" value="P:DNA replication checkpoint signaling"/>
    <property type="evidence" value="ECO:0007669"/>
    <property type="project" value="TreeGrafter"/>
</dbReference>
<dbReference type="InterPro" id="IPR044998">
    <property type="entry name" value="Timeless"/>
</dbReference>
<dbReference type="GO" id="GO:0006281">
    <property type="term" value="P:DNA repair"/>
    <property type="evidence" value="ECO:0007669"/>
    <property type="project" value="TreeGrafter"/>
</dbReference>
<reference evidence="7 8" key="1">
    <citation type="submission" date="2019-02" db="EMBL/GenBank/DDBJ databases">
        <title>Genome sequencing of the rare red list fungi Hericium alpestre (H. flagellum).</title>
        <authorList>
            <person name="Buettner E."/>
            <person name="Kellner H."/>
        </authorList>
    </citation>
    <scope>NUCLEOTIDE SEQUENCE [LARGE SCALE GENOMIC DNA]</scope>
    <source>
        <strain evidence="7 8">DSM 108284</strain>
    </source>
</reference>
<evidence type="ECO:0000256" key="3">
    <source>
        <dbReference type="ARBA" id="ARBA00023242"/>
    </source>
</evidence>
<dbReference type="PANTHER" id="PTHR22940:SF4">
    <property type="entry name" value="PROTEIN TIMELESS HOMOLOG"/>
    <property type="match status" value="1"/>
</dbReference>
<sequence length="366" mass="41393">MEEDDVIEISSGESDHEPGYTERRAILEPAIRNVVEALGGYEGKTYRMGDEAYGCLKDLKKYWRKDDTDDERTVARIFWATRVLTNDLVPILLETAGKGHVEDKRAITCADLITAMTWPIDLAEELKELDDEVDRGTDYTLLLQSHLYYKAALLRPGVMQALFNIMLPCLAKDVKERKEKDVQIINVILHLVRNLAFIKDLPANIHLSSDQINFSSLQSQFIRVLSEANYLELLLTIASNATTEAMFNGWNTLVLEIFYLLFRGVKPLSLVLDQAKQTTRNLHDLLSIEGKRRRDFARHAPSRHSRFGTTISVKLNPKRNVDPSKGDKAPDAPAAPPEPSSSQAFILHRQQGLKKEAGTILDLVKR</sequence>
<evidence type="ECO:0000256" key="1">
    <source>
        <dbReference type="ARBA" id="ARBA00004123"/>
    </source>
</evidence>
<evidence type="ECO:0000256" key="5">
    <source>
        <dbReference type="SAM" id="MobiDB-lite"/>
    </source>
</evidence>
<keyword evidence="2" id="KW-0236">DNA replication inhibitor</keyword>
<comment type="caution">
    <text evidence="7">The sequence shown here is derived from an EMBL/GenBank/DDBJ whole genome shotgun (WGS) entry which is preliminary data.</text>
</comment>
<evidence type="ECO:0000256" key="4">
    <source>
        <dbReference type="ARBA" id="ARBA00023306"/>
    </source>
</evidence>
<gene>
    <name evidence="7" type="ORF">EWM64_g7037</name>
</gene>
<dbReference type="AlphaFoldDB" id="A0A4Y9ZPZ8"/>
<protein>
    <recommendedName>
        <fullName evidence="6">Timeless N-terminal domain-containing protein</fullName>
    </recommendedName>
</protein>
<feature type="region of interest" description="Disordered" evidence="5">
    <location>
        <begin position="316"/>
        <end position="343"/>
    </location>
</feature>
<dbReference type="PANTHER" id="PTHR22940">
    <property type="entry name" value="TIMEOUT/TIMELESS-2"/>
    <property type="match status" value="1"/>
</dbReference>
<dbReference type="Pfam" id="PF04821">
    <property type="entry name" value="TIMELESS"/>
    <property type="match status" value="1"/>
</dbReference>
<dbReference type="OrthoDB" id="310853at2759"/>
<feature type="domain" description="Timeless N-terminal" evidence="6">
    <location>
        <begin position="45"/>
        <end position="313"/>
    </location>
</feature>
<accession>A0A4Y9ZPZ8</accession>
<comment type="subcellular location">
    <subcellularLocation>
        <location evidence="1">Nucleus</location>
    </subcellularLocation>
</comment>
<organism evidence="7 8">
    <name type="scientific">Hericium alpestre</name>
    <dbReference type="NCBI Taxonomy" id="135208"/>
    <lineage>
        <taxon>Eukaryota</taxon>
        <taxon>Fungi</taxon>
        <taxon>Dikarya</taxon>
        <taxon>Basidiomycota</taxon>
        <taxon>Agaricomycotina</taxon>
        <taxon>Agaricomycetes</taxon>
        <taxon>Russulales</taxon>
        <taxon>Hericiaceae</taxon>
        <taxon>Hericium</taxon>
    </lineage>
</organism>
<name>A0A4Y9ZPZ8_9AGAM</name>
<feature type="compositionally biased region" description="Basic and acidic residues" evidence="5">
    <location>
        <begin position="319"/>
        <end position="330"/>
    </location>
</feature>
<dbReference type="Proteomes" id="UP000298061">
    <property type="component" value="Unassembled WGS sequence"/>
</dbReference>
<keyword evidence="8" id="KW-1185">Reference proteome</keyword>
<dbReference type="InterPro" id="IPR006906">
    <property type="entry name" value="Timeless_N"/>
</dbReference>
<evidence type="ECO:0000259" key="6">
    <source>
        <dbReference type="Pfam" id="PF04821"/>
    </source>
</evidence>
<dbReference type="EMBL" id="SFCI01001035">
    <property type="protein sequence ID" value="TFY76976.1"/>
    <property type="molecule type" value="Genomic_DNA"/>
</dbReference>
<dbReference type="STRING" id="135208.A0A4Y9ZPZ8"/>
<evidence type="ECO:0000256" key="2">
    <source>
        <dbReference type="ARBA" id="ARBA00022880"/>
    </source>
</evidence>
<keyword evidence="4" id="KW-0131">Cell cycle</keyword>
<dbReference type="GO" id="GO:0031298">
    <property type="term" value="C:replication fork protection complex"/>
    <property type="evidence" value="ECO:0007669"/>
    <property type="project" value="TreeGrafter"/>
</dbReference>
<keyword evidence="3" id="KW-0539">Nucleus</keyword>
<proteinExistence type="predicted"/>
<dbReference type="GO" id="GO:0003677">
    <property type="term" value="F:DNA binding"/>
    <property type="evidence" value="ECO:0007669"/>
    <property type="project" value="TreeGrafter"/>
</dbReference>
<evidence type="ECO:0000313" key="8">
    <source>
        <dbReference type="Proteomes" id="UP000298061"/>
    </source>
</evidence>
<dbReference type="GO" id="GO:0043111">
    <property type="term" value="P:replication fork arrest"/>
    <property type="evidence" value="ECO:0007669"/>
    <property type="project" value="TreeGrafter"/>
</dbReference>